<dbReference type="Gene3D" id="3.30.420.40">
    <property type="match status" value="1"/>
</dbReference>
<dbReference type="EMBL" id="BARU01005725">
    <property type="protein sequence ID" value="GAH40489.1"/>
    <property type="molecule type" value="Genomic_DNA"/>
</dbReference>
<evidence type="ECO:0008006" key="3">
    <source>
        <dbReference type="Google" id="ProtNLM"/>
    </source>
</evidence>
<proteinExistence type="predicted"/>
<reference evidence="2" key="1">
    <citation type="journal article" date="2014" name="Front. Microbiol.">
        <title>High frequency of phylogenetically diverse reductive dehalogenase-homologous genes in deep subseafloor sedimentary metagenomes.</title>
        <authorList>
            <person name="Kawai M."/>
            <person name="Futagami T."/>
            <person name="Toyoda A."/>
            <person name="Takaki Y."/>
            <person name="Nishi S."/>
            <person name="Hori S."/>
            <person name="Arai W."/>
            <person name="Tsubouchi T."/>
            <person name="Morono Y."/>
            <person name="Uchiyama I."/>
            <person name="Ito T."/>
            <person name="Fujiyama A."/>
            <person name="Inagaki F."/>
            <person name="Takami H."/>
        </authorList>
    </citation>
    <scope>NUCLEOTIDE SEQUENCE</scope>
    <source>
        <strain evidence="2">Expedition CK06-06</strain>
    </source>
</reference>
<protein>
    <recommendedName>
        <fullName evidence="3">SHS2 domain-containing protein</fullName>
    </recommendedName>
</protein>
<feature type="region of interest" description="Disordered" evidence="1">
    <location>
        <begin position="25"/>
        <end position="44"/>
    </location>
</feature>
<organism evidence="2">
    <name type="scientific">marine sediment metagenome</name>
    <dbReference type="NCBI Taxonomy" id="412755"/>
    <lineage>
        <taxon>unclassified sequences</taxon>
        <taxon>metagenomes</taxon>
        <taxon>ecological metagenomes</taxon>
    </lineage>
</organism>
<dbReference type="Pfam" id="PF11104">
    <property type="entry name" value="PilM_2"/>
    <property type="match status" value="1"/>
</dbReference>
<dbReference type="AlphaFoldDB" id="X1GFY7"/>
<evidence type="ECO:0000256" key="1">
    <source>
        <dbReference type="SAM" id="MobiDB-lite"/>
    </source>
</evidence>
<name>X1GFY7_9ZZZZ</name>
<sequence>ASLDCVLMDVDGLALLNCLSEYEKPDAPVPRASSPCQHGQDGRASRTTTAILNVGGAYTTLAIMGENMPFIRDMAYASNDIVRQIAVENDISIERTWKILCGTGFQPVLGQDSQATPTEPPITLGDSLEKACQKPIADVTETLRYYTAQEKSAIVERIFVCGDFARVEGFVELLDSRLPAKASVWNPFDKIRCDAGRPCEDILQKNGPALAVAAGLAMREI</sequence>
<gene>
    <name evidence="2" type="ORF">S03H2_11201</name>
</gene>
<evidence type="ECO:0000313" key="2">
    <source>
        <dbReference type="EMBL" id="GAH40489.1"/>
    </source>
</evidence>
<dbReference type="InterPro" id="IPR005883">
    <property type="entry name" value="PilM"/>
</dbReference>
<accession>X1GFY7</accession>
<dbReference type="InterPro" id="IPR043129">
    <property type="entry name" value="ATPase_NBD"/>
</dbReference>
<comment type="caution">
    <text evidence="2">The sequence shown here is derived from an EMBL/GenBank/DDBJ whole genome shotgun (WGS) entry which is preliminary data.</text>
</comment>
<dbReference type="SUPFAM" id="SSF53067">
    <property type="entry name" value="Actin-like ATPase domain"/>
    <property type="match status" value="1"/>
</dbReference>
<feature type="non-terminal residue" evidence="2">
    <location>
        <position position="1"/>
    </location>
</feature>